<dbReference type="PANTHER" id="PTHR31138">
    <property type="entry name" value="CHROMOSOME 19, WHOLE GENOME SHOTGUN SEQUENCE"/>
    <property type="match status" value="1"/>
</dbReference>
<feature type="compositionally biased region" description="Low complexity" evidence="1">
    <location>
        <begin position="782"/>
        <end position="794"/>
    </location>
</feature>
<feature type="region of interest" description="Disordered" evidence="1">
    <location>
        <begin position="949"/>
        <end position="994"/>
    </location>
</feature>
<dbReference type="PANTHER" id="PTHR31138:SF1">
    <property type="entry name" value="PDZ DOMAIN-CONTAINING PROTEIN"/>
    <property type="match status" value="1"/>
</dbReference>
<comment type="caution">
    <text evidence="4">The sequence shown here is derived from an EMBL/GenBank/DDBJ whole genome shotgun (WGS) entry which is preliminary data.</text>
</comment>
<dbReference type="AlphaFoldDB" id="A0A7D8Z567"/>
<keyword evidence="5" id="KW-1185">Reference proteome</keyword>
<feature type="compositionally biased region" description="Basic and acidic residues" evidence="1">
    <location>
        <begin position="140"/>
        <end position="156"/>
    </location>
</feature>
<proteinExistence type="predicted"/>
<name>A0A7D8Z567_VANHU</name>
<feature type="region of interest" description="Disordered" evidence="1">
    <location>
        <begin position="27"/>
        <end position="47"/>
    </location>
</feature>
<feature type="compositionally biased region" description="Pro residues" evidence="1">
    <location>
        <begin position="985"/>
        <end position="994"/>
    </location>
</feature>
<dbReference type="Pfam" id="PF19343">
    <property type="entry name" value="HAM1_N"/>
    <property type="match status" value="1"/>
</dbReference>
<dbReference type="Gene3D" id="3.15.10.10">
    <property type="entry name" value="Bactericidal permeability-increasing protein, domain 1"/>
    <property type="match status" value="1"/>
</dbReference>
<feature type="domain" description="HAM1-like C-terminal" evidence="2">
    <location>
        <begin position="631"/>
        <end position="779"/>
    </location>
</feature>
<feature type="compositionally biased region" description="Polar residues" evidence="1">
    <location>
        <begin position="202"/>
        <end position="213"/>
    </location>
</feature>
<accession>A0A7D8Z567</accession>
<dbReference type="InterPro" id="IPR045967">
    <property type="entry name" value="HAM1-like_N"/>
</dbReference>
<evidence type="ECO:0000259" key="2">
    <source>
        <dbReference type="Pfam" id="PF14613"/>
    </source>
</evidence>
<feature type="region of interest" description="Disordered" evidence="1">
    <location>
        <begin position="764"/>
        <end position="794"/>
    </location>
</feature>
<evidence type="ECO:0000313" key="5">
    <source>
        <dbReference type="Proteomes" id="UP000473826"/>
    </source>
</evidence>
<dbReference type="OrthoDB" id="19394at2759"/>
<dbReference type="EMBL" id="QKWK01000007">
    <property type="protein sequence ID" value="TXT08906.1"/>
    <property type="molecule type" value="Genomic_DNA"/>
</dbReference>
<feature type="compositionally biased region" description="Basic and acidic residues" evidence="1">
    <location>
        <begin position="168"/>
        <end position="179"/>
    </location>
</feature>
<sequence length="994" mass="106808">MVKRNNADELVQEAIWESEHLGKVDLHPDVKGSAKRDKEKKELKSDADTAGKHIRVLITLFATNGEVRKLLKDFGVLGRDLFANAAGKASNAARPSKEELARVDDAAEKNTWIGPDGTKTGPNEHPQLNVNLPDGGRINYDPRDDPRNAQVRDDQGHTSSAGQVADAYRQEKHKVEDAAHQYAHGQSAPAGYQGSGGHSGVRDSNTPYHQTLPSAGELADGARQAEGQARSAANDAQYRAQRDGAGNAADDARQGLKERFQQAVPKEQRDKASRQYDQFASDAKELIDDEFPEERRQQFVYRLKKVLYEVQQHQDYNDAMSWLLEAAHKYEGRAERDIQSEVSHTQGARRELNSVFDKFAVVLERFANGKSLKPTRDALDRLYTDAKNDPELKQFWRDVDTYVNNVLLEPGYVMEDEAEQQGKQLEKRARSFFETGKYRDSWNALWNNFVDFTKGFHEDQLNRQFADDWKRLTKDLAYDTNGKLALKPHLWKDIRHQILPAIIHHIGYFPIPRAEYTDEKIDLVVENLILSGPNLFPNIITIENHNYFKFSPFASIKDKSHHRFRISLSQIQADIKNLRFAFRKKKGFPKMSDSGIADVVIARNGISVDIEIETIENRRDTLFKVRSVDTSIDELSFKIRDAKHDLLYKFIKVVATGAIKKAIAKGIESGIRSALEYVDDELVQIRNALDESKNDDEQTRTQAIKDLYKRKKVEAERAADSVDVKTNGGEFHIVAKKEEERLPDLGNDPKHSIVQKIDAADKKAHSGKSWHSPAFSIVPQISGSGSTRSTGGSASARATGAGVGAIGAGVGAAGVGATHAGAPQAGAAHPAATHPAAIQPGAAGAGANPAGATHAGVGATHAGVGATHAGVGATHAGVGANPAGAGHVGATGYGGNPAGAGGVGANPGYPAGAGQVGATGYGGNPAGAGQVGATGYGGNPAGAGQVGATGVGVNTVGATPAPTRGDPTYVHTADGSVAPTRPAAGAPPPGPPRV</sequence>
<organism evidence="4 5">
    <name type="scientific">Vanrija humicola</name>
    <name type="common">Yeast</name>
    <name type="synonym">Cryptococcus humicola</name>
    <dbReference type="NCBI Taxonomy" id="5417"/>
    <lineage>
        <taxon>Eukaryota</taxon>
        <taxon>Fungi</taxon>
        <taxon>Dikarya</taxon>
        <taxon>Basidiomycota</taxon>
        <taxon>Agaricomycotina</taxon>
        <taxon>Tremellomycetes</taxon>
        <taxon>Trichosporonales</taxon>
        <taxon>Trichosporonaceae</taxon>
        <taxon>Vanrija</taxon>
    </lineage>
</organism>
<dbReference type="Pfam" id="PF14613">
    <property type="entry name" value="HAM1_C"/>
    <property type="match status" value="1"/>
</dbReference>
<feature type="domain" description="HAM1-like N-terminal" evidence="3">
    <location>
        <begin position="1"/>
        <end position="618"/>
    </location>
</feature>
<dbReference type="InterPro" id="IPR027842">
    <property type="entry name" value="HAM1-like_C"/>
</dbReference>
<feature type="region of interest" description="Disordered" evidence="1">
    <location>
        <begin position="87"/>
        <end position="251"/>
    </location>
</feature>
<feature type="region of interest" description="Disordered" evidence="1">
    <location>
        <begin position="819"/>
        <end position="851"/>
    </location>
</feature>
<gene>
    <name evidence="4" type="ORF">VHUM_03034</name>
</gene>
<feature type="compositionally biased region" description="Basic and acidic residues" evidence="1">
    <location>
        <begin position="95"/>
        <end position="108"/>
    </location>
</feature>
<evidence type="ECO:0000256" key="1">
    <source>
        <dbReference type="SAM" id="MobiDB-lite"/>
    </source>
</evidence>
<evidence type="ECO:0000313" key="4">
    <source>
        <dbReference type="EMBL" id="TXT08906.1"/>
    </source>
</evidence>
<dbReference type="Proteomes" id="UP000473826">
    <property type="component" value="Unassembled WGS sequence"/>
</dbReference>
<protein>
    <submittedName>
        <fullName evidence="4">Uncharacterized protein</fullName>
    </submittedName>
</protein>
<evidence type="ECO:0000259" key="3">
    <source>
        <dbReference type="Pfam" id="PF19343"/>
    </source>
</evidence>
<reference evidence="4 5" key="1">
    <citation type="journal article" date="2019" name="PLoS Genet.">
        <title>Convergent evolution of linked mating-type loci in basidiomycete fungi.</title>
        <authorList>
            <person name="Sun S."/>
            <person name="Coelho M.A."/>
            <person name="Heitman J."/>
            <person name="Nowrousian M."/>
        </authorList>
    </citation>
    <scope>NUCLEOTIDE SEQUENCE [LARGE SCALE GENOMIC DNA]</scope>
    <source>
        <strain evidence="4 5">CBS 4282</strain>
    </source>
</reference>